<dbReference type="SUPFAM" id="SSF56784">
    <property type="entry name" value="HAD-like"/>
    <property type="match status" value="1"/>
</dbReference>
<accession>A0A2V0NX96</accession>
<keyword evidence="9" id="KW-1185">Reference proteome</keyword>
<evidence type="ECO:0000256" key="5">
    <source>
        <dbReference type="ARBA" id="ARBA00023136"/>
    </source>
</evidence>
<dbReference type="PRINTS" id="PR00119">
    <property type="entry name" value="CATATPASE"/>
</dbReference>
<dbReference type="Proteomes" id="UP000247498">
    <property type="component" value="Unassembled WGS sequence"/>
</dbReference>
<feature type="transmembrane region" description="Helical" evidence="7">
    <location>
        <begin position="539"/>
        <end position="561"/>
    </location>
</feature>
<feature type="region of interest" description="Disordered" evidence="6">
    <location>
        <begin position="218"/>
        <end position="286"/>
    </location>
</feature>
<dbReference type="GO" id="GO:0005524">
    <property type="term" value="F:ATP binding"/>
    <property type="evidence" value="ECO:0007669"/>
    <property type="project" value="InterPro"/>
</dbReference>
<dbReference type="AlphaFoldDB" id="A0A2V0NX96"/>
<dbReference type="GO" id="GO:0043682">
    <property type="term" value="F:P-type divalent copper transporter activity"/>
    <property type="evidence" value="ECO:0007669"/>
    <property type="project" value="TreeGrafter"/>
</dbReference>
<dbReference type="InterPro" id="IPR023299">
    <property type="entry name" value="ATPase_P-typ_cyto_dom_N"/>
</dbReference>
<proteinExistence type="predicted"/>
<keyword evidence="4 7" id="KW-1133">Transmembrane helix</keyword>
<evidence type="ECO:0000256" key="1">
    <source>
        <dbReference type="ARBA" id="ARBA00004370"/>
    </source>
</evidence>
<dbReference type="Pfam" id="PF00702">
    <property type="entry name" value="Hydrolase"/>
    <property type="match status" value="1"/>
</dbReference>
<dbReference type="GO" id="GO:0016887">
    <property type="term" value="F:ATP hydrolysis activity"/>
    <property type="evidence" value="ECO:0007669"/>
    <property type="project" value="InterPro"/>
</dbReference>
<reference evidence="8 9" key="1">
    <citation type="journal article" date="2018" name="Sci. Rep.">
        <title>Raphidocelis subcapitata (=Pseudokirchneriella subcapitata) provides an insight into genome evolution and environmental adaptations in the Sphaeropleales.</title>
        <authorList>
            <person name="Suzuki S."/>
            <person name="Yamaguchi H."/>
            <person name="Nakajima N."/>
            <person name="Kawachi M."/>
        </authorList>
    </citation>
    <scope>NUCLEOTIDE SEQUENCE [LARGE SCALE GENOMIC DNA]</scope>
    <source>
        <strain evidence="8 9">NIES-35</strain>
    </source>
</reference>
<feature type="transmembrane region" description="Helical" evidence="7">
    <location>
        <begin position="567"/>
        <end position="588"/>
    </location>
</feature>
<evidence type="ECO:0000256" key="4">
    <source>
        <dbReference type="ARBA" id="ARBA00022989"/>
    </source>
</evidence>
<sequence length="610" mass="62535">MLGASDARRASCRLATTSGAGPAAAPPPRRARGAPRRPPRRAPAAPRAQAGDAAAAASAAALPADWRSKARPIAPGSPYPAKEFCSRCGLCDTYYVAHVKSACAFLGDGMSKVEAMEESVHGRRRDLDDEDELRFGVSDEVLYARRSPGIEGAQWTGVVTAPQRHLERRTNEPNGRPDQNTALQVCELAAAAEAASEHPLARAVLDFAARVISSDSGGFRISGGGGGGGGGGSPGRRGGSNGRISGGGGGGGGTLESALSAALGGAADPGSPPGSASTAAGAAPTPRRLGKLLAEGVRVMEVASHPGKGITATVPWGALARQGPRRSVDGTSSSNGGGAAGAALRLAIGNRLLMQEQGVAESPEAEAFMRDREDTGETCVLVAIGSFAVAVMAVADPLKPEARGVVERLQRQGIECQLLTGDTWRAARAVGKQLAVPPSCILAEVLPAGKAGVVADAQAAGRVVAMVGDGVNDSPALAAADVGMAIGSGTDIAVEAADYVLMRSSLDQASGWPGLTGFDRVLVALDLSRATYRRIRLNFLWAMGYNVTMIPIAAGVLYPWTRVQLPPWMAGGCMVLSSVSVVLSSLMLRHYKPPRLPPPPLRSVRVTRDG</sequence>
<comment type="caution">
    <text evidence="8">The sequence shown here is derived from an EMBL/GenBank/DDBJ whole genome shotgun (WGS) entry which is preliminary data.</text>
</comment>
<evidence type="ECO:0000313" key="8">
    <source>
        <dbReference type="EMBL" id="GBF92258.1"/>
    </source>
</evidence>
<feature type="compositionally biased region" description="Low complexity" evidence="6">
    <location>
        <begin position="42"/>
        <end position="53"/>
    </location>
</feature>
<keyword evidence="5 7" id="KW-0472">Membrane</keyword>
<gene>
    <name evidence="8" type="ORF">Rsub_05341</name>
</gene>
<dbReference type="Gene3D" id="3.40.50.1000">
    <property type="entry name" value="HAD superfamily/HAD-like"/>
    <property type="match status" value="1"/>
</dbReference>
<dbReference type="InterPro" id="IPR023214">
    <property type="entry name" value="HAD_sf"/>
</dbReference>
<dbReference type="InterPro" id="IPR001757">
    <property type="entry name" value="P_typ_ATPase"/>
</dbReference>
<feature type="region of interest" description="Disordered" evidence="6">
    <location>
        <begin position="1"/>
        <end position="53"/>
    </location>
</feature>
<organism evidence="8 9">
    <name type="scientific">Raphidocelis subcapitata</name>
    <dbReference type="NCBI Taxonomy" id="307507"/>
    <lineage>
        <taxon>Eukaryota</taxon>
        <taxon>Viridiplantae</taxon>
        <taxon>Chlorophyta</taxon>
        <taxon>core chlorophytes</taxon>
        <taxon>Chlorophyceae</taxon>
        <taxon>CS clade</taxon>
        <taxon>Sphaeropleales</taxon>
        <taxon>Selenastraceae</taxon>
        <taxon>Raphidocelis</taxon>
    </lineage>
</organism>
<dbReference type="STRING" id="307507.A0A2V0NX96"/>
<dbReference type="SUPFAM" id="SSF81660">
    <property type="entry name" value="Metal cation-transporting ATPase, ATP-binding domain N"/>
    <property type="match status" value="1"/>
</dbReference>
<dbReference type="InParanoid" id="A0A2V0NX96"/>
<feature type="compositionally biased region" description="Basic residues" evidence="6">
    <location>
        <begin position="29"/>
        <end position="40"/>
    </location>
</feature>
<evidence type="ECO:0000313" key="9">
    <source>
        <dbReference type="Proteomes" id="UP000247498"/>
    </source>
</evidence>
<keyword evidence="2 7" id="KW-0812">Transmembrane</keyword>
<dbReference type="PANTHER" id="PTHR43520:SF8">
    <property type="entry name" value="P-TYPE CU(+) TRANSPORTER"/>
    <property type="match status" value="1"/>
</dbReference>
<dbReference type="InterPro" id="IPR036412">
    <property type="entry name" value="HAD-like_sf"/>
</dbReference>
<evidence type="ECO:0000256" key="6">
    <source>
        <dbReference type="SAM" id="MobiDB-lite"/>
    </source>
</evidence>
<dbReference type="OrthoDB" id="432719at2759"/>
<evidence type="ECO:0000256" key="7">
    <source>
        <dbReference type="SAM" id="Phobius"/>
    </source>
</evidence>
<name>A0A2V0NX96_9CHLO</name>
<evidence type="ECO:0000256" key="2">
    <source>
        <dbReference type="ARBA" id="ARBA00022692"/>
    </source>
</evidence>
<dbReference type="GO" id="GO:0016020">
    <property type="term" value="C:membrane"/>
    <property type="evidence" value="ECO:0007669"/>
    <property type="project" value="UniProtKB-SubCell"/>
</dbReference>
<dbReference type="PANTHER" id="PTHR43520">
    <property type="entry name" value="ATP7, ISOFORM B"/>
    <property type="match status" value="1"/>
</dbReference>
<feature type="compositionally biased region" description="Gly residues" evidence="6">
    <location>
        <begin position="220"/>
        <end position="254"/>
    </location>
</feature>
<dbReference type="NCBIfam" id="TIGR01494">
    <property type="entry name" value="ATPase_P-type"/>
    <property type="match status" value="1"/>
</dbReference>
<comment type="subcellular location">
    <subcellularLocation>
        <location evidence="1">Membrane</location>
    </subcellularLocation>
</comment>
<keyword evidence="3" id="KW-1278">Translocase</keyword>
<dbReference type="Gene3D" id="3.40.1110.10">
    <property type="entry name" value="Calcium-transporting ATPase, cytoplasmic domain N"/>
    <property type="match status" value="2"/>
</dbReference>
<protein>
    <submittedName>
        <fullName evidence="8">Copper-transporting ATPase</fullName>
    </submittedName>
</protein>
<dbReference type="GO" id="GO:0005507">
    <property type="term" value="F:copper ion binding"/>
    <property type="evidence" value="ECO:0007669"/>
    <property type="project" value="TreeGrafter"/>
</dbReference>
<evidence type="ECO:0000256" key="3">
    <source>
        <dbReference type="ARBA" id="ARBA00022967"/>
    </source>
</evidence>
<feature type="compositionally biased region" description="Low complexity" evidence="6">
    <location>
        <begin position="255"/>
        <end position="286"/>
    </location>
</feature>
<dbReference type="GO" id="GO:0055070">
    <property type="term" value="P:copper ion homeostasis"/>
    <property type="evidence" value="ECO:0007669"/>
    <property type="project" value="TreeGrafter"/>
</dbReference>
<dbReference type="EMBL" id="BDRX01000030">
    <property type="protein sequence ID" value="GBF92258.1"/>
    <property type="molecule type" value="Genomic_DNA"/>
</dbReference>